<evidence type="ECO:0000256" key="1">
    <source>
        <dbReference type="ARBA" id="ARBA00022723"/>
    </source>
</evidence>
<feature type="domain" description="Fumarylacetoacetase-like C-terminal" evidence="2">
    <location>
        <begin position="28"/>
        <end position="222"/>
    </location>
</feature>
<evidence type="ECO:0000259" key="2">
    <source>
        <dbReference type="Pfam" id="PF01557"/>
    </source>
</evidence>
<dbReference type="EMBL" id="JBHRSM010000001">
    <property type="protein sequence ID" value="MFC3084724.1"/>
    <property type="molecule type" value="Genomic_DNA"/>
</dbReference>
<sequence length="225" mass="23942">MVALVFPALPTVTLPVTGRAERFPVRRIFCVGRNYAEHAREMGGEPEKEPPFFFTKPADAVVESGSRIPYPPATTNLHHEAELVLAIGKGGAMVAEEDAPALIWGHATGNDLTRRDLQAEAKANRRPWDMAKAFDKSAVIGPIRPGALPDGSLRCTVNGALRQEARLSDMIWSPAAIIAALSRLVSLSPGDLIFTGTPAGVGPLTRGDICKVEIDGLQSATVTIG</sequence>
<evidence type="ECO:0000313" key="3">
    <source>
        <dbReference type="EMBL" id="MFC3084724.1"/>
    </source>
</evidence>
<dbReference type="PANTHER" id="PTHR11820">
    <property type="entry name" value="ACYLPYRUVASE"/>
    <property type="match status" value="1"/>
</dbReference>
<dbReference type="InterPro" id="IPR036663">
    <property type="entry name" value="Fumarylacetoacetase_C_sf"/>
</dbReference>
<name>A0ABV7DQ09_9RHOB</name>
<dbReference type="GO" id="GO:0016787">
    <property type="term" value="F:hydrolase activity"/>
    <property type="evidence" value="ECO:0007669"/>
    <property type="project" value="UniProtKB-KW"/>
</dbReference>
<dbReference type="Pfam" id="PF01557">
    <property type="entry name" value="FAA_hydrolase"/>
    <property type="match status" value="1"/>
</dbReference>
<keyword evidence="3" id="KW-0378">Hydrolase</keyword>
<accession>A0ABV7DQ09</accession>
<keyword evidence="4" id="KW-1185">Reference proteome</keyword>
<dbReference type="PANTHER" id="PTHR11820:SF90">
    <property type="entry name" value="FLUTATHIONE S-TRANSFERASE"/>
    <property type="match status" value="1"/>
</dbReference>
<organism evidence="3 4">
    <name type="scientific">Tabrizicola soli</name>
    <dbReference type="NCBI Taxonomy" id="2185115"/>
    <lineage>
        <taxon>Bacteria</taxon>
        <taxon>Pseudomonadati</taxon>
        <taxon>Pseudomonadota</taxon>
        <taxon>Alphaproteobacteria</taxon>
        <taxon>Rhodobacterales</taxon>
        <taxon>Paracoccaceae</taxon>
        <taxon>Tabrizicola</taxon>
    </lineage>
</organism>
<dbReference type="RefSeq" id="WP_197642535.1">
    <property type="nucleotide sequence ID" value="NZ_JAEACP010000005.1"/>
</dbReference>
<dbReference type="Proteomes" id="UP001595445">
    <property type="component" value="Unassembled WGS sequence"/>
</dbReference>
<dbReference type="Gene3D" id="3.90.850.10">
    <property type="entry name" value="Fumarylacetoacetase-like, C-terminal domain"/>
    <property type="match status" value="1"/>
</dbReference>
<gene>
    <name evidence="3" type="ORF">ACFOD6_01565</name>
</gene>
<proteinExistence type="predicted"/>
<comment type="caution">
    <text evidence="3">The sequence shown here is derived from an EMBL/GenBank/DDBJ whole genome shotgun (WGS) entry which is preliminary data.</text>
</comment>
<dbReference type="InterPro" id="IPR011234">
    <property type="entry name" value="Fumarylacetoacetase-like_C"/>
</dbReference>
<dbReference type="SUPFAM" id="SSF56529">
    <property type="entry name" value="FAH"/>
    <property type="match status" value="1"/>
</dbReference>
<protein>
    <submittedName>
        <fullName evidence="3">Fumarylacetoacetate hydrolase family protein</fullName>
    </submittedName>
</protein>
<keyword evidence="1" id="KW-0479">Metal-binding</keyword>
<reference evidence="4" key="1">
    <citation type="journal article" date="2019" name="Int. J. Syst. Evol. Microbiol.">
        <title>The Global Catalogue of Microorganisms (GCM) 10K type strain sequencing project: providing services to taxonomists for standard genome sequencing and annotation.</title>
        <authorList>
            <consortium name="The Broad Institute Genomics Platform"/>
            <consortium name="The Broad Institute Genome Sequencing Center for Infectious Disease"/>
            <person name="Wu L."/>
            <person name="Ma J."/>
        </authorList>
    </citation>
    <scope>NUCLEOTIDE SEQUENCE [LARGE SCALE GENOMIC DNA]</scope>
    <source>
        <strain evidence="4">KCTC 62102</strain>
    </source>
</reference>
<evidence type="ECO:0000313" key="4">
    <source>
        <dbReference type="Proteomes" id="UP001595445"/>
    </source>
</evidence>